<evidence type="ECO:0000256" key="3">
    <source>
        <dbReference type="SAM" id="Coils"/>
    </source>
</evidence>
<keyword evidence="3" id="KW-0175">Coiled coil</keyword>
<feature type="domain" description="Ribosome recycling factor" evidence="4">
    <location>
        <begin position="1"/>
        <end position="97"/>
    </location>
</feature>
<sequence length="99" mass="11840">NMGFSAVVEGDHIRVMMPDLTEERRKEYVKVMKDRVEDARVAVRNVRQKYMKEIDEFEEEGASEDAADRLREILEKMVKEYNEEIEEIREKKTKDLMTI</sequence>
<evidence type="ECO:0000259" key="4">
    <source>
        <dbReference type="Pfam" id="PF01765"/>
    </source>
</evidence>
<keyword evidence="2" id="KW-0648">Protein biosynthesis</keyword>
<dbReference type="Proteomes" id="UP000053904">
    <property type="component" value="Unassembled WGS sequence"/>
</dbReference>
<dbReference type="Gene3D" id="1.10.132.20">
    <property type="entry name" value="Ribosome-recycling factor"/>
    <property type="match status" value="1"/>
</dbReference>
<dbReference type="Pfam" id="PF01765">
    <property type="entry name" value="RRF"/>
    <property type="match status" value="1"/>
</dbReference>
<evidence type="ECO:0000313" key="5">
    <source>
        <dbReference type="EMBL" id="KUK76540.1"/>
    </source>
</evidence>
<dbReference type="InterPro" id="IPR002661">
    <property type="entry name" value="Ribosome_recyc_fac"/>
</dbReference>
<name>A0A117LZU2_9BACT</name>
<feature type="non-terminal residue" evidence="5">
    <location>
        <position position="1"/>
    </location>
</feature>
<reference evidence="6" key="1">
    <citation type="journal article" date="2015" name="MBio">
        <title>Genome-Resolved Metagenomic Analysis Reveals Roles for Candidate Phyla and Other Microbial Community Members in Biogeochemical Transformations in Oil Reservoirs.</title>
        <authorList>
            <person name="Hu P."/>
            <person name="Tom L."/>
            <person name="Singh A."/>
            <person name="Thomas B.C."/>
            <person name="Baker B.J."/>
            <person name="Piceno Y.M."/>
            <person name="Andersen G.L."/>
            <person name="Banfield J.F."/>
        </authorList>
    </citation>
    <scope>NUCLEOTIDE SEQUENCE [LARGE SCALE GENOMIC DNA]</scope>
</reference>
<dbReference type="PATRIC" id="fig|1641389.3.peg.1032"/>
<accession>A0A117LZU2</accession>
<dbReference type="PANTHER" id="PTHR20982">
    <property type="entry name" value="RIBOSOME RECYCLING FACTOR"/>
    <property type="match status" value="1"/>
</dbReference>
<dbReference type="PANTHER" id="PTHR20982:SF3">
    <property type="entry name" value="MITOCHONDRIAL RIBOSOME RECYCLING FACTOR PSEUDO 1"/>
    <property type="match status" value="1"/>
</dbReference>
<evidence type="ECO:0000256" key="1">
    <source>
        <dbReference type="ARBA" id="ARBA00005912"/>
    </source>
</evidence>
<evidence type="ECO:0000256" key="2">
    <source>
        <dbReference type="ARBA" id="ARBA00022917"/>
    </source>
</evidence>
<feature type="coiled-coil region" evidence="3">
    <location>
        <begin position="29"/>
        <end position="94"/>
    </location>
</feature>
<comment type="similarity">
    <text evidence="1">Belongs to the RRF family.</text>
</comment>
<dbReference type="EMBL" id="LGGO01000137">
    <property type="protein sequence ID" value="KUK76540.1"/>
    <property type="molecule type" value="Genomic_DNA"/>
</dbReference>
<dbReference type="InterPro" id="IPR023584">
    <property type="entry name" value="Ribosome_recyc_fac_dom"/>
</dbReference>
<dbReference type="InterPro" id="IPR036191">
    <property type="entry name" value="RRF_sf"/>
</dbReference>
<dbReference type="GO" id="GO:0043023">
    <property type="term" value="F:ribosomal large subunit binding"/>
    <property type="evidence" value="ECO:0007669"/>
    <property type="project" value="TreeGrafter"/>
</dbReference>
<protein>
    <submittedName>
        <fullName evidence="5">Ribosome-recycling factor</fullName>
    </submittedName>
</protein>
<evidence type="ECO:0000313" key="6">
    <source>
        <dbReference type="Proteomes" id="UP000053904"/>
    </source>
</evidence>
<dbReference type="SUPFAM" id="SSF55194">
    <property type="entry name" value="Ribosome recycling factor, RRF"/>
    <property type="match status" value="1"/>
</dbReference>
<dbReference type="AlphaFoldDB" id="A0A117LZU2"/>
<proteinExistence type="inferred from homology"/>
<gene>
    <name evidence="5" type="ORF">XD93_0856</name>
</gene>
<organism evidence="5 6">
    <name type="scientific">candidate division WS6 bacterium 34_10</name>
    <dbReference type="NCBI Taxonomy" id="1641389"/>
    <lineage>
        <taxon>Bacteria</taxon>
        <taxon>Candidatus Dojkabacteria</taxon>
    </lineage>
</organism>
<dbReference type="GO" id="GO:0006412">
    <property type="term" value="P:translation"/>
    <property type="evidence" value="ECO:0007669"/>
    <property type="project" value="UniProtKB-KW"/>
</dbReference>
<comment type="caution">
    <text evidence="5">The sequence shown here is derived from an EMBL/GenBank/DDBJ whole genome shotgun (WGS) entry which is preliminary data.</text>
</comment>